<name>A0A2V5KFR2_9BACL</name>
<dbReference type="OrthoDB" id="2053790at2"/>
<feature type="domain" description="Glycosyltransferase 2-like" evidence="1">
    <location>
        <begin position="8"/>
        <end position="104"/>
    </location>
</feature>
<reference evidence="2 3" key="1">
    <citation type="submission" date="2018-05" db="EMBL/GenBank/DDBJ databases">
        <title>Paenibacillus flagellatus sp. nov., isolated from selenium mineral soil.</title>
        <authorList>
            <person name="Dai X."/>
        </authorList>
    </citation>
    <scope>NUCLEOTIDE SEQUENCE [LARGE SCALE GENOMIC DNA]</scope>
    <source>
        <strain evidence="2 3">DXL2</strain>
    </source>
</reference>
<dbReference type="InterPro" id="IPR001173">
    <property type="entry name" value="Glyco_trans_2-like"/>
</dbReference>
<proteinExistence type="predicted"/>
<comment type="caution">
    <text evidence="2">The sequence shown here is derived from an EMBL/GenBank/DDBJ whole genome shotgun (WGS) entry which is preliminary data.</text>
</comment>
<organism evidence="2 3">
    <name type="scientific">Paenibacillus flagellatus</name>
    <dbReference type="NCBI Taxonomy" id="2211139"/>
    <lineage>
        <taxon>Bacteria</taxon>
        <taxon>Bacillati</taxon>
        <taxon>Bacillota</taxon>
        <taxon>Bacilli</taxon>
        <taxon>Bacillales</taxon>
        <taxon>Paenibacillaceae</taxon>
        <taxon>Paenibacillus</taxon>
    </lineage>
</organism>
<dbReference type="Pfam" id="PF00535">
    <property type="entry name" value="Glycos_transf_2"/>
    <property type="match status" value="1"/>
</dbReference>
<dbReference type="AlphaFoldDB" id="A0A2V5KFR2"/>
<protein>
    <recommendedName>
        <fullName evidence="1">Glycosyltransferase 2-like domain-containing protein</fullName>
    </recommendedName>
</protein>
<dbReference type="Proteomes" id="UP000247476">
    <property type="component" value="Unassembled WGS sequence"/>
</dbReference>
<evidence type="ECO:0000313" key="3">
    <source>
        <dbReference type="Proteomes" id="UP000247476"/>
    </source>
</evidence>
<keyword evidence="3" id="KW-1185">Reference proteome</keyword>
<accession>A0A2V5KFR2</accession>
<dbReference type="RefSeq" id="WP_110841489.1">
    <property type="nucleotide sequence ID" value="NZ_QJVJ01000008.1"/>
</dbReference>
<dbReference type="CDD" id="cd00761">
    <property type="entry name" value="Glyco_tranf_GTA_type"/>
    <property type="match status" value="1"/>
</dbReference>
<evidence type="ECO:0000259" key="1">
    <source>
        <dbReference type="Pfam" id="PF00535"/>
    </source>
</evidence>
<sequence length="417" mass="46851">MQKQPLLSIIIPTRNRIPYAISAINTILSIKSDTLELVVQDNSDFCELKDYVRENIFDDRLVYNYESIPLSFVDNFNQAILLATGEYLCLIGDDDGINPEILDAVLWAKNNDISAIKPGLQAQYLWPGANISSIATKVRGSTLTLAHFSGKIQEHDANEELLKLLREGGQKYYKNNLPKLYHGIVKRECMERIRELTGKYVGGLTPDIYIVVALATIVDKVIAIDYPLTIPGACVGSGSIDSVTGKHTGKLEEAPHFRGHDHYTWAEEVPRFYSVETIWADSVVAALNDLKRPDILRYFYIEKLAAFCLTKYPAFYSEILNGMYRALRLKGLNPMLGTLNLIRAVLSGPVADFFSRVINKVRLKLFGKSSVRFEEVNDIVEATDTLIDHLKVNGLSFRKIVAYNEQLEVGNKKEGRG</sequence>
<evidence type="ECO:0000313" key="2">
    <source>
        <dbReference type="EMBL" id="PYI52940.1"/>
    </source>
</evidence>
<dbReference type="SUPFAM" id="SSF53448">
    <property type="entry name" value="Nucleotide-diphospho-sugar transferases"/>
    <property type="match status" value="1"/>
</dbReference>
<dbReference type="InterPro" id="IPR029044">
    <property type="entry name" value="Nucleotide-diphossugar_trans"/>
</dbReference>
<dbReference type="Gene3D" id="3.90.550.10">
    <property type="entry name" value="Spore Coat Polysaccharide Biosynthesis Protein SpsA, Chain A"/>
    <property type="match status" value="1"/>
</dbReference>
<dbReference type="EMBL" id="QJVJ01000008">
    <property type="protein sequence ID" value="PYI52940.1"/>
    <property type="molecule type" value="Genomic_DNA"/>
</dbReference>
<gene>
    <name evidence="2" type="ORF">DLM86_18205</name>
</gene>